<organism evidence="4 5">
    <name type="scientific">Weissella cibaria</name>
    <dbReference type="NCBI Taxonomy" id="137591"/>
    <lineage>
        <taxon>Bacteria</taxon>
        <taxon>Bacillati</taxon>
        <taxon>Bacillota</taxon>
        <taxon>Bacilli</taxon>
        <taxon>Lactobacillales</taxon>
        <taxon>Lactobacillaceae</taxon>
        <taxon>Weissella</taxon>
    </lineage>
</organism>
<evidence type="ECO:0000256" key="2">
    <source>
        <dbReference type="ARBA" id="ARBA00022977"/>
    </source>
</evidence>
<dbReference type="EMBL" id="JWHT01000034">
    <property type="protein sequence ID" value="KIU23447.1"/>
    <property type="molecule type" value="Genomic_DNA"/>
</dbReference>
<name>A0A0D1LY81_9LACO</name>
<evidence type="ECO:0000256" key="1">
    <source>
        <dbReference type="ARBA" id="ARBA00004948"/>
    </source>
</evidence>
<dbReference type="GO" id="GO:0009228">
    <property type="term" value="P:thiamine biosynthetic process"/>
    <property type="evidence" value="ECO:0007669"/>
    <property type="project" value="UniProtKB-KW"/>
</dbReference>
<evidence type="ECO:0000313" key="4">
    <source>
        <dbReference type="EMBL" id="KIU23447.1"/>
    </source>
</evidence>
<dbReference type="Gene3D" id="3.20.20.70">
    <property type="entry name" value="Aldolase class I"/>
    <property type="match status" value="1"/>
</dbReference>
<dbReference type="GO" id="GO:0005737">
    <property type="term" value="C:cytoplasm"/>
    <property type="evidence" value="ECO:0007669"/>
    <property type="project" value="TreeGrafter"/>
</dbReference>
<gene>
    <name evidence="4" type="primary">thiE_1</name>
    <name evidence="4" type="ORF">ab3b_01458</name>
</gene>
<protein>
    <submittedName>
        <fullName evidence="4">ThiE_1 protein</fullName>
        <ecNumber evidence="4">2.5.1.3</ecNumber>
    </submittedName>
</protein>
<evidence type="ECO:0000259" key="3">
    <source>
        <dbReference type="Pfam" id="PF02581"/>
    </source>
</evidence>
<dbReference type="Proteomes" id="UP000032289">
    <property type="component" value="Unassembled WGS sequence"/>
</dbReference>
<dbReference type="InterPro" id="IPR036206">
    <property type="entry name" value="ThiamineP_synth_sf"/>
</dbReference>
<dbReference type="PANTHER" id="PTHR20857:SF15">
    <property type="entry name" value="THIAMINE-PHOSPHATE SYNTHASE"/>
    <property type="match status" value="1"/>
</dbReference>
<keyword evidence="2" id="KW-0784">Thiamine biosynthesis</keyword>
<dbReference type="CDD" id="cd00564">
    <property type="entry name" value="TMP_TenI"/>
    <property type="match status" value="1"/>
</dbReference>
<dbReference type="PANTHER" id="PTHR20857">
    <property type="entry name" value="THIAMINE-PHOSPHATE PYROPHOSPHORYLASE"/>
    <property type="match status" value="1"/>
</dbReference>
<accession>A0A0D1LY81</accession>
<dbReference type="AlphaFoldDB" id="A0A0D1LY81"/>
<dbReference type="RefSeq" id="WP_043941400.1">
    <property type="nucleotide sequence ID" value="NZ_JWHT01000034.1"/>
</dbReference>
<dbReference type="EC" id="2.5.1.3" evidence="4"/>
<proteinExistence type="predicted"/>
<dbReference type="PATRIC" id="fig|137591.24.peg.1427"/>
<sequence>MEFKAEQLASTLIIGSDYVADVAGFADKAVNAGVTMIILNETRLEGVEKQNLAQYIRDITRAKQVAFLIADDVKLAEAVAADGVYVSDRHQVAEISAAAVAAGLYTGVAINNRTELLEDVPAGLAFYSVSPVYPSAHVDETQPIEHLAGLTTVVQNSTLPVVAMGGITVARLKDIVRMGVHGAAAVDAFVNAEDLDATVKAFNDTFGGMTVDQALGNTRYGLAIPGKHTNAVQGELH</sequence>
<dbReference type="Pfam" id="PF02581">
    <property type="entry name" value="TMP-TENI"/>
    <property type="match status" value="1"/>
</dbReference>
<reference evidence="4 5" key="1">
    <citation type="journal article" date="2015" name="Microbiology (Mosc.)">
        <title>Genomics of the Weissella cibaria species with an examination of its metabolic traits.</title>
        <authorList>
            <person name="Lynch K.M."/>
            <person name="Lucid A."/>
            <person name="Arendt E.K."/>
            <person name="Sleator R.D."/>
            <person name="Lucey B."/>
            <person name="Coffey A."/>
        </authorList>
    </citation>
    <scope>NUCLEOTIDE SEQUENCE [LARGE SCALE GENOMIC DNA]</scope>
    <source>
        <strain evidence="4 5">AB3b</strain>
    </source>
</reference>
<evidence type="ECO:0000313" key="5">
    <source>
        <dbReference type="Proteomes" id="UP000032289"/>
    </source>
</evidence>
<dbReference type="GO" id="GO:0004789">
    <property type="term" value="F:thiamine-phosphate diphosphorylase activity"/>
    <property type="evidence" value="ECO:0007669"/>
    <property type="project" value="UniProtKB-EC"/>
</dbReference>
<comment type="pathway">
    <text evidence="1">Cofactor biosynthesis; thiamine diphosphate biosynthesis.</text>
</comment>
<comment type="caution">
    <text evidence="4">The sequence shown here is derived from an EMBL/GenBank/DDBJ whole genome shotgun (WGS) entry which is preliminary data.</text>
</comment>
<keyword evidence="4" id="KW-0808">Transferase</keyword>
<feature type="domain" description="Thiamine phosphate synthase/TenI" evidence="3">
    <location>
        <begin position="19"/>
        <end position="188"/>
    </location>
</feature>
<dbReference type="InterPro" id="IPR013785">
    <property type="entry name" value="Aldolase_TIM"/>
</dbReference>
<dbReference type="InterPro" id="IPR022998">
    <property type="entry name" value="ThiamineP_synth_TenI"/>
</dbReference>
<dbReference type="SUPFAM" id="SSF51391">
    <property type="entry name" value="Thiamin phosphate synthase"/>
    <property type="match status" value="1"/>
</dbReference>